<organism evidence="1 2">
    <name type="scientific">Panagrolaimus superbus</name>
    <dbReference type="NCBI Taxonomy" id="310955"/>
    <lineage>
        <taxon>Eukaryota</taxon>
        <taxon>Metazoa</taxon>
        <taxon>Ecdysozoa</taxon>
        <taxon>Nematoda</taxon>
        <taxon>Chromadorea</taxon>
        <taxon>Rhabditida</taxon>
        <taxon>Tylenchina</taxon>
        <taxon>Panagrolaimomorpha</taxon>
        <taxon>Panagrolaimoidea</taxon>
        <taxon>Panagrolaimidae</taxon>
        <taxon>Panagrolaimus</taxon>
    </lineage>
</organism>
<keyword evidence="1" id="KW-1185">Reference proteome</keyword>
<protein>
    <submittedName>
        <fullName evidence="2">Uncharacterized protein</fullName>
    </submittedName>
</protein>
<name>A0A914Z6Q1_9BILA</name>
<reference evidence="2" key="1">
    <citation type="submission" date="2022-11" db="UniProtKB">
        <authorList>
            <consortium name="WormBaseParasite"/>
        </authorList>
    </citation>
    <scope>IDENTIFICATION</scope>
</reference>
<evidence type="ECO:0000313" key="1">
    <source>
        <dbReference type="Proteomes" id="UP000887577"/>
    </source>
</evidence>
<evidence type="ECO:0000313" key="2">
    <source>
        <dbReference type="WBParaSite" id="PSU_v2.g8364.t1"/>
    </source>
</evidence>
<dbReference type="WBParaSite" id="PSU_v2.g8364.t1">
    <property type="protein sequence ID" value="PSU_v2.g8364.t1"/>
    <property type="gene ID" value="PSU_v2.g8364"/>
</dbReference>
<accession>A0A914Z6Q1</accession>
<sequence length="129" mass="14722">MLRDSYAREKSRSAELSETMVKVTNSAGQMLQGRLISDKDVLENVKSLNLSYPFGDKETRWQPIFKIPSSPSPIKKKEGVEWYLVYSADGKIGIKHSTYLNNENYLIAEMMPVNGNEFRATENCKIEIL</sequence>
<proteinExistence type="predicted"/>
<dbReference type="AlphaFoldDB" id="A0A914Z6Q1"/>
<dbReference type="Proteomes" id="UP000887577">
    <property type="component" value="Unplaced"/>
</dbReference>